<reference evidence="2 3" key="2">
    <citation type="submission" date="2019-01" db="EMBL/GenBank/DDBJ databases">
        <title>Hymenobacter humicola sp. nov., isolated from soils in Antarctica.</title>
        <authorList>
            <person name="Sedlacek I."/>
            <person name="Holochova P."/>
            <person name="Kralova S."/>
            <person name="Pantucek R."/>
            <person name="Stankova E."/>
            <person name="Vrbovska V."/>
            <person name="Kristofova L."/>
            <person name="Svec P."/>
            <person name="Busse H.-J."/>
        </authorList>
    </citation>
    <scope>NUCLEOTIDE SEQUENCE [LARGE SCALE GENOMIC DNA]</scope>
    <source>
        <strain evidence="2 3">CCM 8852</strain>
    </source>
</reference>
<sequence>MQVAQHLADESAARQVALPFIRACNSRNWARCCHKERNLSSGHRPELPENQDGESDTTAICPDRRLAAPSQACWFQISETQISPAL</sequence>
<dbReference type="AlphaFoldDB" id="A0A418QXY0"/>
<comment type="caution">
    <text evidence="2">The sequence shown here is derived from an EMBL/GenBank/DDBJ whole genome shotgun (WGS) entry which is preliminary data.</text>
</comment>
<protein>
    <submittedName>
        <fullName evidence="2">Uncharacterized protein</fullName>
    </submittedName>
</protein>
<dbReference type="Proteomes" id="UP000284250">
    <property type="component" value="Unassembled WGS sequence"/>
</dbReference>
<accession>A0A418QXY0</accession>
<keyword evidence="3" id="KW-1185">Reference proteome</keyword>
<proteinExistence type="predicted"/>
<feature type="region of interest" description="Disordered" evidence="1">
    <location>
        <begin position="39"/>
        <end position="58"/>
    </location>
</feature>
<gene>
    <name evidence="2" type="ORF">D0T11_10800</name>
</gene>
<evidence type="ECO:0000256" key="1">
    <source>
        <dbReference type="SAM" id="MobiDB-lite"/>
    </source>
</evidence>
<name>A0A418QXY0_9BACT</name>
<evidence type="ECO:0000313" key="3">
    <source>
        <dbReference type="Proteomes" id="UP000284250"/>
    </source>
</evidence>
<organism evidence="2 3">
    <name type="scientific">Hymenobacter rubripertinctus</name>
    <dbReference type="NCBI Taxonomy" id="2029981"/>
    <lineage>
        <taxon>Bacteria</taxon>
        <taxon>Pseudomonadati</taxon>
        <taxon>Bacteroidota</taxon>
        <taxon>Cytophagia</taxon>
        <taxon>Cytophagales</taxon>
        <taxon>Hymenobacteraceae</taxon>
        <taxon>Hymenobacter</taxon>
    </lineage>
</organism>
<reference evidence="2 3" key="1">
    <citation type="submission" date="2018-09" db="EMBL/GenBank/DDBJ databases">
        <authorList>
            <person name="Zeman M."/>
            <person name="Pardy F."/>
        </authorList>
    </citation>
    <scope>NUCLEOTIDE SEQUENCE [LARGE SCALE GENOMIC DNA]</scope>
    <source>
        <strain evidence="2 3">CCM 8852</strain>
    </source>
</reference>
<evidence type="ECO:0000313" key="2">
    <source>
        <dbReference type="EMBL" id="RIY10027.1"/>
    </source>
</evidence>
<dbReference type="EMBL" id="QYCN01000014">
    <property type="protein sequence ID" value="RIY10027.1"/>
    <property type="molecule type" value="Genomic_DNA"/>
</dbReference>